<reference evidence="1" key="2">
    <citation type="submission" date="2013-09" db="EMBL/GenBank/DDBJ databases">
        <title>Draft genome sequence of Anaerotruncus colihominis(DSM 17241).</title>
        <authorList>
            <person name="Sudarsanam P."/>
            <person name="Ley R."/>
            <person name="Guruge J."/>
            <person name="Turnbaugh P.J."/>
            <person name="Mahowald M."/>
            <person name="Liep D."/>
            <person name="Gordon J."/>
        </authorList>
    </citation>
    <scope>NUCLEOTIDE SEQUENCE</scope>
    <source>
        <strain evidence="1">DSM 17241</strain>
    </source>
</reference>
<reference evidence="1" key="1">
    <citation type="submission" date="2007-11" db="EMBL/GenBank/DDBJ databases">
        <authorList>
            <person name="Fulton L."/>
            <person name="Clifton S."/>
            <person name="Fulton B."/>
            <person name="Xu J."/>
            <person name="Minx P."/>
            <person name="Pepin K.H."/>
            <person name="Johnson M."/>
            <person name="Thiruvilangam P."/>
            <person name="Bhonagiri V."/>
            <person name="Nash W.E."/>
            <person name="Mardis E.R."/>
            <person name="Wilson R.K."/>
        </authorList>
    </citation>
    <scope>NUCLEOTIDE SEQUENCE [LARGE SCALE GENOMIC DNA]</scope>
    <source>
        <strain evidence="1">DSM 17241</strain>
    </source>
</reference>
<gene>
    <name evidence="1" type="ORF">ANACOL_01451</name>
</gene>
<sequence length="41" mass="4739">MTARVIRSRPKRYKSYSALPQKLAGAEPRFTHPLIKDRKAV</sequence>
<comment type="caution">
    <text evidence="1">The sequence shown here is derived from an EMBL/GenBank/DDBJ whole genome shotgun (WGS) entry which is preliminary data.</text>
</comment>
<evidence type="ECO:0000313" key="2">
    <source>
        <dbReference type="Proteomes" id="UP000003803"/>
    </source>
</evidence>
<keyword evidence="2" id="KW-1185">Reference proteome</keyword>
<evidence type="ECO:0000313" key="1">
    <source>
        <dbReference type="EMBL" id="EDS11870.1"/>
    </source>
</evidence>
<protein>
    <submittedName>
        <fullName evidence="1">Uncharacterized protein</fullName>
    </submittedName>
</protein>
<proteinExistence type="predicted"/>
<dbReference type="AlphaFoldDB" id="B0P9I3"/>
<name>B0P9I3_9FIRM</name>
<dbReference type="HOGENOM" id="CLU_3264809_0_0_9"/>
<dbReference type="Proteomes" id="UP000003803">
    <property type="component" value="Unassembled WGS sequence"/>
</dbReference>
<accession>B0P9I3</accession>
<dbReference type="EMBL" id="ABGD02000011">
    <property type="protein sequence ID" value="EDS11870.1"/>
    <property type="molecule type" value="Genomic_DNA"/>
</dbReference>
<organism evidence="1 2">
    <name type="scientific">Anaerotruncus colihominis DSM 17241</name>
    <dbReference type="NCBI Taxonomy" id="445972"/>
    <lineage>
        <taxon>Bacteria</taxon>
        <taxon>Bacillati</taxon>
        <taxon>Bacillota</taxon>
        <taxon>Clostridia</taxon>
        <taxon>Eubacteriales</taxon>
        <taxon>Oscillospiraceae</taxon>
        <taxon>Anaerotruncus</taxon>
    </lineage>
</organism>